<feature type="compositionally biased region" description="Basic and acidic residues" evidence="2">
    <location>
        <begin position="321"/>
        <end position="359"/>
    </location>
</feature>
<name>A0A511KLZ0_RHOTO</name>
<reference evidence="3 4" key="1">
    <citation type="submission" date="2019-07" db="EMBL/GenBank/DDBJ databases">
        <title>Rhodotorula toruloides NBRC10032 genome sequencing.</title>
        <authorList>
            <person name="Shida Y."/>
            <person name="Takaku H."/>
            <person name="Ogasawara W."/>
            <person name="Mori K."/>
        </authorList>
    </citation>
    <scope>NUCLEOTIDE SEQUENCE [LARGE SCALE GENOMIC DNA]</scope>
    <source>
        <strain evidence="3 4">NBRC10032</strain>
    </source>
</reference>
<feature type="coiled-coil region" evidence="1">
    <location>
        <begin position="1147"/>
        <end position="1262"/>
    </location>
</feature>
<dbReference type="EMBL" id="BJWK01000015">
    <property type="protein sequence ID" value="GEM11402.1"/>
    <property type="molecule type" value="Genomic_DNA"/>
</dbReference>
<evidence type="ECO:0000256" key="2">
    <source>
        <dbReference type="SAM" id="MobiDB-lite"/>
    </source>
</evidence>
<feature type="compositionally biased region" description="Low complexity" evidence="2">
    <location>
        <begin position="825"/>
        <end position="837"/>
    </location>
</feature>
<dbReference type="OrthoDB" id="2593174at2759"/>
<feature type="compositionally biased region" description="Low complexity" evidence="2">
    <location>
        <begin position="290"/>
        <end position="301"/>
    </location>
</feature>
<feature type="compositionally biased region" description="Polar residues" evidence="2">
    <location>
        <begin position="399"/>
        <end position="410"/>
    </location>
</feature>
<gene>
    <name evidence="3" type="ORF">Rt10032_c15g5419</name>
</gene>
<dbReference type="Proteomes" id="UP000321518">
    <property type="component" value="Unassembled WGS sequence"/>
</dbReference>
<feature type="compositionally biased region" description="Low complexity" evidence="2">
    <location>
        <begin position="1410"/>
        <end position="1422"/>
    </location>
</feature>
<feature type="region of interest" description="Disordered" evidence="2">
    <location>
        <begin position="659"/>
        <end position="739"/>
    </location>
</feature>
<dbReference type="PANTHER" id="PTHR43941">
    <property type="entry name" value="STRUCTURAL MAINTENANCE OF CHROMOSOMES PROTEIN 2"/>
    <property type="match status" value="1"/>
</dbReference>
<feature type="region of interest" description="Disordered" evidence="2">
    <location>
        <begin position="90"/>
        <end position="418"/>
    </location>
</feature>
<feature type="region of interest" description="Disordered" evidence="2">
    <location>
        <begin position="451"/>
        <end position="476"/>
    </location>
</feature>
<dbReference type="PANTHER" id="PTHR43941:SF1">
    <property type="entry name" value="STRUCTURAL MAINTENANCE OF CHROMOSOMES PROTEIN 2"/>
    <property type="match status" value="1"/>
</dbReference>
<feature type="region of interest" description="Disordered" evidence="2">
    <location>
        <begin position="787"/>
        <end position="892"/>
    </location>
</feature>
<feature type="compositionally biased region" description="Pro residues" evidence="2">
    <location>
        <begin position="279"/>
        <end position="289"/>
    </location>
</feature>
<feature type="compositionally biased region" description="Basic and acidic residues" evidence="2">
    <location>
        <begin position="667"/>
        <end position="692"/>
    </location>
</feature>
<feature type="compositionally biased region" description="Low complexity" evidence="2">
    <location>
        <begin position="599"/>
        <end position="647"/>
    </location>
</feature>
<feature type="compositionally biased region" description="Low complexity" evidence="2">
    <location>
        <begin position="1494"/>
        <end position="1505"/>
    </location>
</feature>
<sequence length="1545" mass="167938">MLASLSSSVQGFLTRSSSHTRLDTVETGRVDVRVIEQGQGLASASASTSQHYSPASLSASGNRTIQRVLDAHPHFSVFRKSASMASLDELARRREDDDDESPAARRRASLGARDARDAAEDEEVETLATPPNQSPVPSPRLQHQPNRPSPARTASDSSGSSFHLDSAEMPSLNFGDQTSSISLSPGPGSAGTSPAPAAVGTPSGGVRLVPDSPPTTRSPARSRSRSVSASTSSASTSSTSTSSAQSPKKSSSSNLPPHAGRIQFSPLSLCPSPLLHAPSLPPPPAPPSFASPSEEAAAASAGGEKGILKRPRTPGTGRSVRWREWDDEREISREGDESREHAAWEEEEKKKEEEMEGEGRSSFLSKLKAVIPSPDTSLVEPPAPPPSPPKTREPEPSVTLDTSTSPSTNGPGPMLFDESNPFIFAASVSQISQGLTSASLVLVERSASAVTAEVDLTSRPPSSRPPTSSSDFRAPLEAADDSLSFANIPPFSAFSSSNDDEENILLMRASTANLAPPDFGGKSFLAISQVGQVRGGKKEEVGVLEEIGEDDEEEEPTCAQTETMSRSPLPSNGVATPRAVTSTAPRVPSPLAQVTLVGDASTSSASSSSHDNQSQSVAASTSDPASASSAPNQSASSNASTNQTSTSTSFYRLFMSTRAQSGLSRSAGEEWARLERGEKESPKDRGSARAQEEGEEDEDDGEGERSEYWSIVKSRMEEREDNEEMEEEEEEEEEEDDVEGLLKALGESRFVEVAREDERGIRAVDGAEDAEDSVVEHVEARGVFLSPIVEVTEPESDANTHFERGPGRPLRARSQDPPPPQPTFSLSLAANHLASSAPPATPGRSFASASALPPKTPRSASKIPRPRNPITPSQNPFLLQLAHSGPDGAPPSRAATLLQDLFSTQQDQLATSASQRFILSSLVTNLQNEVEHKDAMVANLKRQVQEARAEAKEIERLALEWEDRALQARERESVKQDEKKIAALEETVSLLADELETRVRDDRALRQALEADLERLRRELDARLADVREGEIRLRYARIAQEEAEEARDVLRDQVENEKSRREDVEREKDEVRARWAFDVEERDNACARLREEIEHLKSTSPGSRGAVFGEAQVDDEVERRVTSIRQEAHRDIHLARQEVVQRDASVAELRDELRSHREEVDRLTRAVQVERQQAELANADLETMLQRKEQEIEEALGSQALVHEELEATYARLDAAEIERDRAVNAANAKEVELAQQVKQCEVALAAMADLEQAVARIEAEACAKDEQLARLRAEIEGQRMESADVLAKRDAVLSEAEGEAGRLKKDLEALQKENNRLSDLVAKLRRDSADREVKVAKLKKRAAELEEDVFGLNIALDAKQQEASHWKRQMSSLKLERERTNSVSQVIEASAAASASVSRSILAPSVPPSTRTSKTSMRRSSMPKRQHATTPFPTDKRQVATTTTRRVSISVPASHASTDTEDEEFSHDLTLPPLHAGNEETPIRPIQHGARRTSSATSLTSGAGYPGRIAKEKERLRTRKGNEEAKENTAPTPARRMREAVLT</sequence>
<feature type="compositionally biased region" description="Polar residues" evidence="2">
    <location>
        <begin position="174"/>
        <end position="183"/>
    </location>
</feature>
<feature type="compositionally biased region" description="Low complexity" evidence="2">
    <location>
        <begin position="155"/>
        <end position="164"/>
    </location>
</feature>
<feature type="compositionally biased region" description="Low complexity" evidence="2">
    <location>
        <begin position="265"/>
        <end position="278"/>
    </location>
</feature>
<protein>
    <submittedName>
        <fullName evidence="3">Uncharacterized protein</fullName>
    </submittedName>
</protein>
<feature type="compositionally biased region" description="Low complexity" evidence="2">
    <location>
        <begin position="214"/>
        <end position="253"/>
    </location>
</feature>
<evidence type="ECO:0000313" key="3">
    <source>
        <dbReference type="EMBL" id="GEM11402.1"/>
    </source>
</evidence>
<feature type="compositionally biased region" description="Acidic residues" evidence="2">
    <location>
        <begin position="719"/>
        <end position="739"/>
    </location>
</feature>
<accession>A0A511KLZ0</accession>
<evidence type="ECO:0000256" key="1">
    <source>
        <dbReference type="SAM" id="Coils"/>
    </source>
</evidence>
<organism evidence="3 4">
    <name type="scientific">Rhodotorula toruloides</name>
    <name type="common">Yeast</name>
    <name type="synonym">Rhodosporidium toruloides</name>
    <dbReference type="NCBI Taxonomy" id="5286"/>
    <lineage>
        <taxon>Eukaryota</taxon>
        <taxon>Fungi</taxon>
        <taxon>Dikarya</taxon>
        <taxon>Basidiomycota</taxon>
        <taxon>Pucciniomycotina</taxon>
        <taxon>Microbotryomycetes</taxon>
        <taxon>Sporidiobolales</taxon>
        <taxon>Sporidiobolaceae</taxon>
        <taxon>Rhodotorula</taxon>
    </lineage>
</organism>
<keyword evidence="1" id="KW-0175">Coiled coil</keyword>
<feature type="coiled-coil region" evidence="1">
    <location>
        <begin position="1295"/>
        <end position="1378"/>
    </location>
</feature>
<proteinExistence type="predicted"/>
<evidence type="ECO:0000313" key="4">
    <source>
        <dbReference type="Proteomes" id="UP000321518"/>
    </source>
</evidence>
<feature type="compositionally biased region" description="Low complexity" evidence="2">
    <location>
        <begin position="457"/>
        <end position="470"/>
    </location>
</feature>
<comment type="caution">
    <text evidence="3">The sequence shown here is derived from an EMBL/GenBank/DDBJ whole genome shotgun (WGS) entry which is preliminary data.</text>
</comment>
<feature type="coiled-coil region" evidence="1">
    <location>
        <begin position="923"/>
        <end position="1100"/>
    </location>
</feature>
<feature type="region of interest" description="Disordered" evidence="2">
    <location>
        <begin position="531"/>
        <end position="647"/>
    </location>
</feature>
<feature type="compositionally biased region" description="Low complexity" evidence="2">
    <location>
        <begin position="184"/>
        <end position="206"/>
    </location>
</feature>
<feature type="compositionally biased region" description="Acidic residues" evidence="2">
    <location>
        <begin position="542"/>
        <end position="556"/>
    </location>
</feature>
<feature type="region of interest" description="Disordered" evidence="2">
    <location>
        <begin position="1399"/>
        <end position="1545"/>
    </location>
</feature>
<feature type="compositionally biased region" description="Acidic residues" evidence="2">
    <location>
        <begin position="693"/>
        <end position="702"/>
    </location>
</feature>
<feature type="compositionally biased region" description="Basic and acidic residues" evidence="2">
    <location>
        <begin position="1511"/>
        <end position="1529"/>
    </location>
</feature>
<feature type="compositionally biased region" description="Polar residues" evidence="2">
    <location>
        <begin position="558"/>
        <end position="584"/>
    </location>
</feature>